<keyword evidence="3" id="KW-0133">Cell shape</keyword>
<evidence type="ECO:0000259" key="6">
    <source>
        <dbReference type="Pfam" id="PF04085"/>
    </source>
</evidence>
<dbReference type="Pfam" id="PF04085">
    <property type="entry name" value="MreC"/>
    <property type="match status" value="1"/>
</dbReference>
<keyword evidence="5" id="KW-1133">Transmembrane helix</keyword>
<name>A0A941IXJ9_9BACT</name>
<dbReference type="RefSeq" id="WP_212191894.1">
    <property type="nucleotide sequence ID" value="NZ_JAGTAR010000023.1"/>
</dbReference>
<dbReference type="InterPro" id="IPR055342">
    <property type="entry name" value="MreC_beta-barrel_core"/>
</dbReference>
<feature type="domain" description="Rod shape-determining protein MreC beta-barrel core" evidence="6">
    <location>
        <begin position="111"/>
        <end position="258"/>
    </location>
</feature>
<evidence type="ECO:0000256" key="3">
    <source>
        <dbReference type="ARBA" id="ARBA00022960"/>
    </source>
</evidence>
<evidence type="ECO:0000256" key="2">
    <source>
        <dbReference type="ARBA" id="ARBA00013855"/>
    </source>
</evidence>
<dbReference type="Gene3D" id="2.40.10.350">
    <property type="entry name" value="Rod shape-determining protein MreC, domain 2"/>
    <property type="match status" value="1"/>
</dbReference>
<dbReference type="PANTHER" id="PTHR34138">
    <property type="entry name" value="CELL SHAPE-DETERMINING PROTEIN MREC"/>
    <property type="match status" value="1"/>
</dbReference>
<comment type="caution">
    <text evidence="7">The sequence shown here is derived from an EMBL/GenBank/DDBJ whole genome shotgun (WGS) entry which is preliminary data.</text>
</comment>
<dbReference type="InterPro" id="IPR042175">
    <property type="entry name" value="Cell/Rod_MreC_2"/>
</dbReference>
<proteinExistence type="inferred from homology"/>
<keyword evidence="5" id="KW-0812">Transmembrane</keyword>
<dbReference type="InterPro" id="IPR042177">
    <property type="entry name" value="Cell/Rod_1"/>
</dbReference>
<evidence type="ECO:0000313" key="8">
    <source>
        <dbReference type="Proteomes" id="UP000679220"/>
    </source>
</evidence>
<organism evidence="7 8">
    <name type="scientific">Carboxylicivirga sediminis</name>
    <dbReference type="NCBI Taxonomy" id="2006564"/>
    <lineage>
        <taxon>Bacteria</taxon>
        <taxon>Pseudomonadati</taxon>
        <taxon>Bacteroidota</taxon>
        <taxon>Bacteroidia</taxon>
        <taxon>Marinilabiliales</taxon>
        <taxon>Marinilabiliaceae</taxon>
        <taxon>Carboxylicivirga</taxon>
    </lineage>
</organism>
<reference evidence="7" key="1">
    <citation type="journal article" date="2018" name="Int. J. Syst. Evol. Microbiol.">
        <title>Carboxylicivirga sediminis sp. nov., isolated from coastal sediment.</title>
        <authorList>
            <person name="Wang F.Q."/>
            <person name="Ren L.H."/>
            <person name="Zou R.J."/>
            <person name="Sun Y.Z."/>
            <person name="Liu X.J."/>
            <person name="Jiang F."/>
            <person name="Liu L.J."/>
        </authorList>
    </citation>
    <scope>NUCLEOTIDE SEQUENCE</scope>
    <source>
        <strain evidence="7">JR1</strain>
    </source>
</reference>
<dbReference type="EMBL" id="JAGTAR010000023">
    <property type="protein sequence ID" value="MBR8536866.1"/>
    <property type="molecule type" value="Genomic_DNA"/>
</dbReference>
<dbReference type="Proteomes" id="UP000679220">
    <property type="component" value="Unassembled WGS sequence"/>
</dbReference>
<dbReference type="Gene3D" id="2.40.10.340">
    <property type="entry name" value="Rod shape-determining protein MreC, domain 1"/>
    <property type="match status" value="1"/>
</dbReference>
<dbReference type="GO" id="GO:0005886">
    <property type="term" value="C:plasma membrane"/>
    <property type="evidence" value="ECO:0007669"/>
    <property type="project" value="TreeGrafter"/>
</dbReference>
<gene>
    <name evidence="7" type="primary">mreC</name>
    <name evidence="7" type="ORF">KDU71_14925</name>
</gene>
<evidence type="ECO:0000313" key="7">
    <source>
        <dbReference type="EMBL" id="MBR8536866.1"/>
    </source>
</evidence>
<evidence type="ECO:0000256" key="1">
    <source>
        <dbReference type="ARBA" id="ARBA00009369"/>
    </source>
</evidence>
<keyword evidence="5" id="KW-0472">Membrane</keyword>
<dbReference type="GO" id="GO:0008360">
    <property type="term" value="P:regulation of cell shape"/>
    <property type="evidence" value="ECO:0007669"/>
    <property type="project" value="UniProtKB-KW"/>
</dbReference>
<comment type="similarity">
    <text evidence="1">Belongs to the MreC family.</text>
</comment>
<reference evidence="7" key="2">
    <citation type="submission" date="2021-04" db="EMBL/GenBank/DDBJ databases">
        <authorList>
            <person name="Zhang T."/>
            <person name="Zhang Y."/>
            <person name="Lu D."/>
            <person name="Zuo D."/>
            <person name="Du Z."/>
        </authorList>
    </citation>
    <scope>NUCLEOTIDE SEQUENCE</scope>
    <source>
        <strain evidence="7">JR1</strain>
    </source>
</reference>
<dbReference type="PANTHER" id="PTHR34138:SF1">
    <property type="entry name" value="CELL SHAPE-DETERMINING PROTEIN MREC"/>
    <property type="match status" value="1"/>
</dbReference>
<dbReference type="AlphaFoldDB" id="A0A941IXJ9"/>
<protein>
    <recommendedName>
        <fullName evidence="2">Cell shape-determining protein MreC</fullName>
    </recommendedName>
    <alternativeName>
        <fullName evidence="4">Cell shape protein MreC</fullName>
    </alternativeName>
</protein>
<dbReference type="NCBIfam" id="NF010532">
    <property type="entry name" value="PRK13922.9-3"/>
    <property type="match status" value="1"/>
</dbReference>
<dbReference type="InterPro" id="IPR007221">
    <property type="entry name" value="MreC"/>
</dbReference>
<sequence length="276" mass="31450">MRDFIRFIIKYHFAILFLIIELVCLLLVFNYNAYQRSTFLSSSNALTGGIFKSYNAGAEYLMLREINEDLARENAYLRSRLPESFRASKDYFTLVYDSLSMQEYIYRSARVINNSTNKRFNYLTLNKGRLNGIEPEMGVISNKGAVGIVKNVSDNYSTVISIINTRLKISAKLKESGFFGSVEWDGSSYQYVYLLDIPRHAEVNVGDLVVTSGYSSIFPEGILLGNVENVELEKGASFYRIKVKLSVDFKNLSFVEIIGHSSVDEQIKLEKETEDD</sequence>
<accession>A0A941IXJ9</accession>
<evidence type="ECO:0000256" key="4">
    <source>
        <dbReference type="ARBA" id="ARBA00032089"/>
    </source>
</evidence>
<feature type="transmembrane region" description="Helical" evidence="5">
    <location>
        <begin position="12"/>
        <end position="34"/>
    </location>
</feature>
<keyword evidence="8" id="KW-1185">Reference proteome</keyword>
<evidence type="ECO:0000256" key="5">
    <source>
        <dbReference type="SAM" id="Phobius"/>
    </source>
</evidence>